<protein>
    <submittedName>
        <fullName evidence="1">DUF429 domain-containing protein</fullName>
    </submittedName>
</protein>
<evidence type="ECO:0000313" key="1">
    <source>
        <dbReference type="EMBL" id="MBL7632009.1"/>
    </source>
</evidence>
<proteinExistence type="predicted"/>
<dbReference type="Proteomes" id="UP000604475">
    <property type="component" value="Unassembled WGS sequence"/>
</dbReference>
<dbReference type="InterPro" id="IPR007362">
    <property type="entry name" value="DUF429"/>
</dbReference>
<reference evidence="1" key="1">
    <citation type="submission" date="2020-12" db="EMBL/GenBank/DDBJ databases">
        <title>Genomic characterization of non-nitrogen-fixing Frankia strains.</title>
        <authorList>
            <person name="Carlos-Shanley C."/>
            <person name="Guerra T."/>
            <person name="Hahn D."/>
        </authorList>
    </citation>
    <scope>NUCLEOTIDE SEQUENCE</scope>
    <source>
        <strain evidence="1">CN6</strain>
    </source>
</reference>
<dbReference type="EMBL" id="JAEACQ010000292">
    <property type="protein sequence ID" value="MBL7632009.1"/>
    <property type="molecule type" value="Genomic_DNA"/>
</dbReference>
<accession>A0A937UQN2</accession>
<gene>
    <name evidence="1" type="ORF">I7412_33595</name>
</gene>
<sequence>MGDELVRVLGIDACPGGWVAIELVGGTFAAAHFAAELRTLVDTTTVGVIGVDMPLGLLTEGWREADHAARAVLGPRRASVFLVPPRTVWERRDFDAANAHCRALTGNGLTQQSWGLRHKVLEADALRERMPSRLYEIHPEVAFAAMAARPRADPAADWMAMVAAGRETGDLIPSDILAAGGRAVVARGVPRLPTHIPLVHAKTTWAGAARRRALLRAAGIVLPDDLGPANSVPPVDVLDAAAVGWSAHRIATGHAGRLPGTGQAQLDDRAEPIAIWY</sequence>
<dbReference type="Pfam" id="PF04250">
    <property type="entry name" value="DUF429"/>
    <property type="match status" value="2"/>
</dbReference>
<evidence type="ECO:0000313" key="2">
    <source>
        <dbReference type="Proteomes" id="UP000604475"/>
    </source>
</evidence>
<dbReference type="AlphaFoldDB" id="A0A937UQN2"/>
<name>A0A937UQN2_9ACTN</name>
<keyword evidence="2" id="KW-1185">Reference proteome</keyword>
<organism evidence="1 2">
    <name type="scientific">Frankia nepalensis</name>
    <dbReference type="NCBI Taxonomy" id="1836974"/>
    <lineage>
        <taxon>Bacteria</taxon>
        <taxon>Bacillati</taxon>
        <taxon>Actinomycetota</taxon>
        <taxon>Actinomycetes</taxon>
        <taxon>Frankiales</taxon>
        <taxon>Frankiaceae</taxon>
        <taxon>Frankia</taxon>
    </lineage>
</organism>
<comment type="caution">
    <text evidence="1">The sequence shown here is derived from an EMBL/GenBank/DDBJ whole genome shotgun (WGS) entry which is preliminary data.</text>
</comment>